<evidence type="ECO:0000313" key="3">
    <source>
        <dbReference type="Proteomes" id="UP000550729"/>
    </source>
</evidence>
<sequence>MIETNRDGSVLFLSCDLQNSTQFKQSSAAAAHQEWVPTFLAFYNEFPAALGEIIADRFPYLTGQLTLWKAVGDELIFTCRLIAESQCCDAIDAWVAAMDRFESNVLQKTPMTLKGGAFLATVPFPDRQVAIPRRDVETGSELDAEKLNESILARDVDPADYLLDYVGPSIDTGFRILKFAAHRYFVMTVDVAHLVFAHSVASDIPRDAYFLGTHRLKGVWEGRPYPVFALARELGDIPSQALALALGASDLVDDEYPSCPATNAVDALVAYRHSPSWPGVVHLDAARDDEFAADPRVVAQRIHLNRLQDDSEKPLVTGDAGEGDIDRLPLT</sequence>
<feature type="region of interest" description="Disordered" evidence="1">
    <location>
        <begin position="312"/>
        <end position="331"/>
    </location>
</feature>
<keyword evidence="3" id="KW-1185">Reference proteome</keyword>
<dbReference type="AlphaFoldDB" id="A0A848KPV8"/>
<dbReference type="RefSeq" id="WP_170193562.1">
    <property type="nucleotide sequence ID" value="NZ_JABBNB010000006.1"/>
</dbReference>
<dbReference type="EMBL" id="JABBNB010000006">
    <property type="protein sequence ID" value="NMO01054.1"/>
    <property type="molecule type" value="Genomic_DNA"/>
</dbReference>
<protein>
    <submittedName>
        <fullName evidence="2">Uncharacterized protein</fullName>
    </submittedName>
</protein>
<gene>
    <name evidence="2" type="ORF">HH308_07475</name>
</gene>
<dbReference type="Proteomes" id="UP000550729">
    <property type="component" value="Unassembled WGS sequence"/>
</dbReference>
<name>A0A848KPV8_9ACTN</name>
<evidence type="ECO:0000256" key="1">
    <source>
        <dbReference type="SAM" id="MobiDB-lite"/>
    </source>
</evidence>
<comment type="caution">
    <text evidence="2">The sequence shown here is derived from an EMBL/GenBank/DDBJ whole genome shotgun (WGS) entry which is preliminary data.</text>
</comment>
<proteinExistence type="predicted"/>
<organism evidence="2 3">
    <name type="scientific">Gordonia asplenii</name>
    <dbReference type="NCBI Taxonomy" id="2725283"/>
    <lineage>
        <taxon>Bacteria</taxon>
        <taxon>Bacillati</taxon>
        <taxon>Actinomycetota</taxon>
        <taxon>Actinomycetes</taxon>
        <taxon>Mycobacteriales</taxon>
        <taxon>Gordoniaceae</taxon>
        <taxon>Gordonia</taxon>
    </lineage>
</organism>
<reference evidence="2 3" key="1">
    <citation type="submission" date="2020-04" db="EMBL/GenBank/DDBJ databases">
        <title>Gordonia sp. nov. TBRC 11910.</title>
        <authorList>
            <person name="Suriyachadkun C."/>
        </authorList>
    </citation>
    <scope>NUCLEOTIDE SEQUENCE [LARGE SCALE GENOMIC DNA]</scope>
    <source>
        <strain evidence="2 3">TBRC 11910</strain>
    </source>
</reference>
<accession>A0A848KPV8</accession>
<evidence type="ECO:0000313" key="2">
    <source>
        <dbReference type="EMBL" id="NMO01054.1"/>
    </source>
</evidence>